<dbReference type="InterPro" id="IPR016047">
    <property type="entry name" value="M23ase_b-sheet_dom"/>
</dbReference>
<evidence type="ECO:0000256" key="1">
    <source>
        <dbReference type="ARBA" id="ARBA00022529"/>
    </source>
</evidence>
<evidence type="ECO:0000256" key="2">
    <source>
        <dbReference type="ARBA" id="ARBA00022638"/>
    </source>
</evidence>
<sequence>MDDHLHGRHHLRRRPVPRNTPRRRDTMIHPVPAPISQRFGDNPTRSLPASSWLIQTFGNYQPDGHTGIDYACNPGTPVRAAADGTVLHIGWMSGTYEQNPWWIVPSFAGYCAVIDHGSFIGIYGHCQDGSAKVGKGARVSEGQVFILSGNTGGSTGPHLHFEVLPDGWVLNSRYYGRIDPARLLSNAVSAQGTTITPAQTKEWDEMASKEDFKAAIREVLTEGPVLDRVALAILKRDCHLVDPSGMSGEVVGTTSLAKKINWMAHNDAQILNAIVDVSKKIDVTHPVLADETLQDEVVPAQEPAPEEKVA</sequence>
<keyword evidence="6" id="KW-1185">Reference proteome</keyword>
<feature type="compositionally biased region" description="Basic residues" evidence="3">
    <location>
        <begin position="1"/>
        <end position="16"/>
    </location>
</feature>
<dbReference type="InterPro" id="IPR050570">
    <property type="entry name" value="Cell_wall_metabolism_enzyme"/>
</dbReference>
<evidence type="ECO:0000256" key="3">
    <source>
        <dbReference type="SAM" id="MobiDB-lite"/>
    </source>
</evidence>
<evidence type="ECO:0000313" key="6">
    <source>
        <dbReference type="Proteomes" id="UP000018644"/>
    </source>
</evidence>
<dbReference type="GeneID" id="17776883"/>
<dbReference type="GO" id="GO:0004222">
    <property type="term" value="F:metalloendopeptidase activity"/>
    <property type="evidence" value="ECO:0007669"/>
    <property type="project" value="TreeGrafter"/>
</dbReference>
<evidence type="ECO:0000259" key="4">
    <source>
        <dbReference type="Pfam" id="PF01551"/>
    </source>
</evidence>
<feature type="domain" description="M23ase beta-sheet core" evidence="4">
    <location>
        <begin position="64"/>
        <end position="170"/>
    </location>
</feature>
<dbReference type="Gene3D" id="2.70.70.10">
    <property type="entry name" value="Glucose Permease (Domain IIA)"/>
    <property type="match status" value="1"/>
</dbReference>
<evidence type="ECO:0000313" key="5">
    <source>
        <dbReference type="EMBL" id="AHB31632.1"/>
    </source>
</evidence>
<proteinExistence type="predicted"/>
<dbReference type="Proteomes" id="UP000018644">
    <property type="component" value="Segment"/>
</dbReference>
<dbReference type="RefSeq" id="YP_008857892.1">
    <property type="nucleotide sequence ID" value="NC_022972.2"/>
</dbReference>
<feature type="region of interest" description="Disordered" evidence="3">
    <location>
        <begin position="1"/>
        <end position="42"/>
    </location>
</feature>
<dbReference type="SUPFAM" id="SSF51261">
    <property type="entry name" value="Duplicated hybrid motif"/>
    <property type="match status" value="1"/>
</dbReference>
<dbReference type="OrthoDB" id="5552at10239"/>
<dbReference type="GO" id="GO:0031640">
    <property type="term" value="P:killing of cells of another organism"/>
    <property type="evidence" value="ECO:0007669"/>
    <property type="project" value="UniProtKB-KW"/>
</dbReference>
<dbReference type="GO" id="GO:0042742">
    <property type="term" value="P:defense response to bacterium"/>
    <property type="evidence" value="ECO:0007669"/>
    <property type="project" value="UniProtKB-KW"/>
</dbReference>
<protein>
    <submittedName>
        <fullName evidence="5">Peptidase</fullName>
    </submittedName>
</protein>
<dbReference type="PANTHER" id="PTHR21666">
    <property type="entry name" value="PEPTIDASE-RELATED"/>
    <property type="match status" value="1"/>
</dbReference>
<organism evidence="5 6">
    <name type="scientific">Arthrobacter phage vB_ArS-ArV2</name>
    <dbReference type="NCBI Taxonomy" id="1414742"/>
    <lineage>
        <taxon>Viruses</taxon>
        <taxon>Duplodnaviria</taxon>
        <taxon>Heunggongvirae</taxon>
        <taxon>Uroviricota</taxon>
        <taxon>Caudoviricetes</taxon>
        <taxon>Arvduovirus</taxon>
        <taxon>Arvduovirus ArV2</taxon>
    </lineage>
</organism>
<dbReference type="Pfam" id="PF01551">
    <property type="entry name" value="Peptidase_M23"/>
    <property type="match status" value="1"/>
</dbReference>
<keyword evidence="2" id="KW-0081">Bacteriolytic enzyme</keyword>
<dbReference type="PANTHER" id="PTHR21666:SF270">
    <property type="entry name" value="MUREIN HYDROLASE ACTIVATOR ENVC"/>
    <property type="match status" value="1"/>
</dbReference>
<name>V5R999_9CAUD</name>
<dbReference type="EMBL" id="KF692088">
    <property type="protein sequence ID" value="AHB31632.1"/>
    <property type="molecule type" value="Genomic_DNA"/>
</dbReference>
<gene>
    <name evidence="5" type="ORF">ArV2_gp21</name>
</gene>
<accession>V5R999</accession>
<dbReference type="CDD" id="cd12797">
    <property type="entry name" value="M23_peptidase"/>
    <property type="match status" value="1"/>
</dbReference>
<dbReference type="InterPro" id="IPR011055">
    <property type="entry name" value="Dup_hybrid_motif"/>
</dbReference>
<reference evidence="5 6" key="1">
    <citation type="journal article" date="2014" name="PLoS ONE">
        <title>Isolation and Characterization of vB_ArS-ArV2 - First Arthrobacter sp. Infecting Bacteriophage with Completely Sequenced Genome.</title>
        <authorList>
            <person name="Simoliunas E."/>
            <person name="Kaliniene L."/>
            <person name="Stasilo M."/>
            <person name="Truncaite L."/>
            <person name="Zajanckauskaite A."/>
            <person name="Staniulis J."/>
            <person name="Nainys J."/>
            <person name="Kaupinis A."/>
            <person name="Valius M."/>
            <person name="Meskys R."/>
        </authorList>
    </citation>
    <scope>NUCLEOTIDE SEQUENCE [LARGE SCALE GENOMIC DNA]</scope>
</reference>
<dbReference type="KEGG" id="vg:17776883"/>
<keyword evidence="1" id="KW-0929">Antimicrobial</keyword>